<dbReference type="STRING" id="1120995.SAMN02745245_00077"/>
<dbReference type="RefSeq" id="WP_234945617.1">
    <property type="nucleotide sequence ID" value="NZ_FQXI01000001.1"/>
</dbReference>
<dbReference type="InterPro" id="IPR058729">
    <property type="entry name" value="Beta-barrel_RND-rel"/>
</dbReference>
<evidence type="ECO:0000256" key="1">
    <source>
        <dbReference type="SAM" id="Coils"/>
    </source>
</evidence>
<reference evidence="5" key="1">
    <citation type="submission" date="2016-11" db="EMBL/GenBank/DDBJ databases">
        <authorList>
            <person name="Varghese N."/>
            <person name="Submissions S."/>
        </authorList>
    </citation>
    <scope>NUCLEOTIDE SEQUENCE [LARGE SCALE GENOMIC DNA]</scope>
    <source>
        <strain evidence="5">DSM 21120</strain>
    </source>
</reference>
<name>A0A1M5NVY3_9FIRM</name>
<keyword evidence="5" id="KW-1185">Reference proteome</keyword>
<evidence type="ECO:0000313" key="4">
    <source>
        <dbReference type="EMBL" id="SHG93339.1"/>
    </source>
</evidence>
<proteinExistence type="predicted"/>
<evidence type="ECO:0000313" key="5">
    <source>
        <dbReference type="Proteomes" id="UP000184032"/>
    </source>
</evidence>
<feature type="coiled-coil region" evidence="1">
    <location>
        <begin position="169"/>
        <end position="196"/>
    </location>
</feature>
<dbReference type="EMBL" id="FQXI01000001">
    <property type="protein sequence ID" value="SHG93339.1"/>
    <property type="molecule type" value="Genomic_DNA"/>
</dbReference>
<protein>
    <submittedName>
        <fullName evidence="4">Putative membrane fusion protein</fullName>
    </submittedName>
</protein>
<sequence>MKSKQKKKYSLNKKSLFLLIILVFILFLVNSTTNRLYKKNKTVFPTYTTYIDSINTKGVAIFDEEVYTAKGSGIVLFNASEGEKVPVDFEIANINLMNDTSELKDELSQINAALSYKLNEEGKSVAINDEVNVTKIQEDLKNKDLLKAISDINELDLNTQKNVSVSNLTELMSSSIEELTEEKEKLSSQIAKSNISYKADYSGVVSFKIDGLEKYYTPENLGKLTIEYLDKHYKVSDFKSETKVENKDYLFKLVNNLSYYVALKIDDFEELKDLKLGDQLNLEVDGKEDILGQVVEINKEKKKGIIVLSVNTNFDELYSSRFHNFKIVLNEMKCFEIPKSAIIKRNSMAGVYVQEIQGLVRFVPIESIKSLENSVYVSTGDKDSYITLSEKTYKTITINDSIVINPERIRESQILN</sequence>
<dbReference type="Pfam" id="PF26011">
    <property type="entry name" value="Beta-barrel_RND_rel"/>
    <property type="match status" value="1"/>
</dbReference>
<gene>
    <name evidence="4" type="ORF">SAMN02745245_00077</name>
</gene>
<dbReference type="InterPro" id="IPR058709">
    <property type="entry name" value="BSH_RND-rel"/>
</dbReference>
<accession>A0A1M5NVY3</accession>
<dbReference type="AlphaFoldDB" id="A0A1M5NVY3"/>
<keyword evidence="1" id="KW-0175">Coiled coil</keyword>
<dbReference type="Pfam" id="PF26018">
    <property type="entry name" value="BSH_RND_rel"/>
    <property type="match status" value="1"/>
</dbReference>
<dbReference type="Proteomes" id="UP000184032">
    <property type="component" value="Unassembled WGS sequence"/>
</dbReference>
<evidence type="ECO:0000259" key="2">
    <source>
        <dbReference type="Pfam" id="PF26011"/>
    </source>
</evidence>
<evidence type="ECO:0000259" key="3">
    <source>
        <dbReference type="Pfam" id="PF26018"/>
    </source>
</evidence>
<feature type="domain" description="RND related beta-barrel" evidence="2">
    <location>
        <begin position="259"/>
        <end position="330"/>
    </location>
</feature>
<feature type="domain" description="RND related barrel-sandwich hybrid" evidence="3">
    <location>
        <begin position="64"/>
        <end position="255"/>
    </location>
</feature>
<organism evidence="4 5">
    <name type="scientific">Anaerosphaera aminiphila DSM 21120</name>
    <dbReference type="NCBI Taxonomy" id="1120995"/>
    <lineage>
        <taxon>Bacteria</taxon>
        <taxon>Bacillati</taxon>
        <taxon>Bacillota</taxon>
        <taxon>Tissierellia</taxon>
        <taxon>Tissierellales</taxon>
        <taxon>Peptoniphilaceae</taxon>
        <taxon>Anaerosphaera</taxon>
    </lineage>
</organism>